<dbReference type="PANTHER" id="PTHR19282:SF515">
    <property type="entry name" value="TETRASPANIN"/>
    <property type="match status" value="1"/>
</dbReference>
<dbReference type="Pfam" id="PF00335">
    <property type="entry name" value="Tetraspanin"/>
    <property type="match status" value="1"/>
</dbReference>
<proteinExistence type="predicted"/>
<dbReference type="AlphaFoldDB" id="A0A9P5S052"/>
<feature type="transmembrane region" description="Helical" evidence="6">
    <location>
        <begin position="81"/>
        <end position="104"/>
    </location>
</feature>
<protein>
    <recommendedName>
        <fullName evidence="9">Tetraspanin</fullName>
    </recommendedName>
</protein>
<evidence type="ECO:0000313" key="7">
    <source>
        <dbReference type="EMBL" id="KAF9151634.1"/>
    </source>
</evidence>
<evidence type="ECO:0000256" key="1">
    <source>
        <dbReference type="ARBA" id="ARBA00004141"/>
    </source>
</evidence>
<keyword evidence="2 6" id="KW-0812">Transmembrane</keyword>
<dbReference type="SUPFAM" id="SSF48652">
    <property type="entry name" value="Tetraspanin"/>
    <property type="match status" value="1"/>
</dbReference>
<evidence type="ECO:0000313" key="8">
    <source>
        <dbReference type="Proteomes" id="UP000748756"/>
    </source>
</evidence>
<evidence type="ECO:0008006" key="9">
    <source>
        <dbReference type="Google" id="ProtNLM"/>
    </source>
</evidence>
<dbReference type="GO" id="GO:0005886">
    <property type="term" value="C:plasma membrane"/>
    <property type="evidence" value="ECO:0007669"/>
    <property type="project" value="TreeGrafter"/>
</dbReference>
<evidence type="ECO:0000256" key="3">
    <source>
        <dbReference type="ARBA" id="ARBA00022989"/>
    </source>
</evidence>
<evidence type="ECO:0000256" key="6">
    <source>
        <dbReference type="SAM" id="Phobius"/>
    </source>
</evidence>
<name>A0A9P5S052_9FUNG</name>
<comment type="caution">
    <text evidence="7">The sequence shown here is derived from an EMBL/GenBank/DDBJ whole genome shotgun (WGS) entry which is preliminary data.</text>
</comment>
<dbReference type="InterPro" id="IPR008952">
    <property type="entry name" value="Tetraspanin_EC2_sf"/>
</dbReference>
<evidence type="ECO:0000256" key="4">
    <source>
        <dbReference type="ARBA" id="ARBA00023136"/>
    </source>
</evidence>
<dbReference type="Proteomes" id="UP000748756">
    <property type="component" value="Unassembled WGS sequence"/>
</dbReference>
<gene>
    <name evidence="7" type="ORF">BG015_006418</name>
</gene>
<dbReference type="EMBL" id="JAAAUQ010000306">
    <property type="protein sequence ID" value="KAF9151634.1"/>
    <property type="molecule type" value="Genomic_DNA"/>
</dbReference>
<dbReference type="PANTHER" id="PTHR19282">
    <property type="entry name" value="TETRASPANIN"/>
    <property type="match status" value="1"/>
</dbReference>
<feature type="transmembrane region" description="Helical" evidence="6">
    <location>
        <begin position="12"/>
        <end position="31"/>
    </location>
</feature>
<feature type="transmembrane region" description="Helical" evidence="6">
    <location>
        <begin position="182"/>
        <end position="204"/>
    </location>
</feature>
<keyword evidence="4 6" id="KW-0472">Membrane</keyword>
<feature type="region of interest" description="Disordered" evidence="5">
    <location>
        <begin position="211"/>
        <end position="259"/>
    </location>
</feature>
<dbReference type="PRINTS" id="PR00259">
    <property type="entry name" value="TMFOUR"/>
</dbReference>
<reference evidence="7" key="1">
    <citation type="journal article" date="2020" name="Fungal Divers.">
        <title>Resolving the Mortierellaceae phylogeny through synthesis of multi-gene phylogenetics and phylogenomics.</title>
        <authorList>
            <person name="Vandepol N."/>
            <person name="Liber J."/>
            <person name="Desiro A."/>
            <person name="Na H."/>
            <person name="Kennedy M."/>
            <person name="Barry K."/>
            <person name="Grigoriev I.V."/>
            <person name="Miller A.N."/>
            <person name="O'Donnell K."/>
            <person name="Stajich J.E."/>
            <person name="Bonito G."/>
        </authorList>
    </citation>
    <scope>NUCLEOTIDE SEQUENCE</scope>
    <source>
        <strain evidence="7">NRRL 6426</strain>
    </source>
</reference>
<evidence type="ECO:0000256" key="5">
    <source>
        <dbReference type="SAM" id="MobiDB-lite"/>
    </source>
</evidence>
<keyword evidence="8" id="KW-1185">Reference proteome</keyword>
<sequence length="259" mass="28955">MDLTHIHRQPSRLYILILNFITLLASLMLFAAGVRELASGQTEFLLHSEVISWGLIILSLVVFLVSVLGGISALSLSKRIAYTYGTMLSILILLQLIFLIYAMIRHDRVDTMLDNAWQNAYETNERGLQDLETRLHCCGYENVKDRAVPKTSKNACINSPAFGYRVSCKQQLQDAYYDHERLTIAAITGVEALQLLALLATIALMKKLPSDDTVEDRYSTEHSQRLLRGLRSEDEGRAGYGDQPASAENRGGYGSTLNQ</sequence>
<dbReference type="OrthoDB" id="71600at2759"/>
<keyword evidence="3 6" id="KW-1133">Transmembrane helix</keyword>
<accession>A0A9P5S052</accession>
<comment type="subcellular location">
    <subcellularLocation>
        <location evidence="1">Membrane</location>
        <topology evidence="1">Multi-pass membrane protein</topology>
    </subcellularLocation>
</comment>
<organism evidence="7 8">
    <name type="scientific">Linnemannia schmuckeri</name>
    <dbReference type="NCBI Taxonomy" id="64567"/>
    <lineage>
        <taxon>Eukaryota</taxon>
        <taxon>Fungi</taxon>
        <taxon>Fungi incertae sedis</taxon>
        <taxon>Mucoromycota</taxon>
        <taxon>Mortierellomycotina</taxon>
        <taxon>Mortierellomycetes</taxon>
        <taxon>Mortierellales</taxon>
        <taxon>Mortierellaceae</taxon>
        <taxon>Linnemannia</taxon>
    </lineage>
</organism>
<dbReference type="InterPro" id="IPR018499">
    <property type="entry name" value="Tetraspanin/Peripherin"/>
</dbReference>
<feature type="transmembrane region" description="Helical" evidence="6">
    <location>
        <begin position="51"/>
        <end position="74"/>
    </location>
</feature>
<feature type="compositionally biased region" description="Basic and acidic residues" evidence="5">
    <location>
        <begin position="215"/>
        <end position="237"/>
    </location>
</feature>
<evidence type="ECO:0000256" key="2">
    <source>
        <dbReference type="ARBA" id="ARBA00022692"/>
    </source>
</evidence>